<accession>A0AAD5QC75</accession>
<dbReference type="Proteomes" id="UP001209570">
    <property type="component" value="Unassembled WGS sequence"/>
</dbReference>
<gene>
    <name evidence="2" type="ORF">P43SY_004294</name>
</gene>
<dbReference type="Gene3D" id="2.60.40.150">
    <property type="entry name" value="C2 domain"/>
    <property type="match status" value="1"/>
</dbReference>
<dbReference type="InterPro" id="IPR035892">
    <property type="entry name" value="C2_domain_sf"/>
</dbReference>
<organism evidence="2 3">
    <name type="scientific">Pythium insidiosum</name>
    <name type="common">Pythiosis disease agent</name>
    <dbReference type="NCBI Taxonomy" id="114742"/>
    <lineage>
        <taxon>Eukaryota</taxon>
        <taxon>Sar</taxon>
        <taxon>Stramenopiles</taxon>
        <taxon>Oomycota</taxon>
        <taxon>Peronosporomycetes</taxon>
        <taxon>Pythiales</taxon>
        <taxon>Pythiaceae</taxon>
        <taxon>Pythium</taxon>
    </lineage>
</organism>
<dbReference type="SUPFAM" id="SSF49562">
    <property type="entry name" value="C2 domain (Calcium/lipid-binding domain, CaLB)"/>
    <property type="match status" value="1"/>
</dbReference>
<evidence type="ECO:0000259" key="1">
    <source>
        <dbReference type="PROSITE" id="PS50004"/>
    </source>
</evidence>
<name>A0AAD5QC75_PYTIN</name>
<dbReference type="Pfam" id="PF00168">
    <property type="entry name" value="C2"/>
    <property type="match status" value="1"/>
</dbReference>
<sequence>MRLRVQAVGAQGIRASGGMLSRDKRPDPYVTFVLGAVSHKCAAVKDVEPLKFFTWPDATKEFTVADDRSLQTASLIVHVKDSDLLMDRYIGGTSIPLGPLLAARQAPEVVCRDKLFLLEYADEKFKKKKESGESLCKKLLS</sequence>
<dbReference type="InterPro" id="IPR000008">
    <property type="entry name" value="C2_dom"/>
</dbReference>
<evidence type="ECO:0000313" key="3">
    <source>
        <dbReference type="Proteomes" id="UP001209570"/>
    </source>
</evidence>
<evidence type="ECO:0000313" key="2">
    <source>
        <dbReference type="EMBL" id="KAJ0404039.1"/>
    </source>
</evidence>
<proteinExistence type="predicted"/>
<dbReference type="CDD" id="cd00030">
    <property type="entry name" value="C2"/>
    <property type="match status" value="1"/>
</dbReference>
<dbReference type="AlphaFoldDB" id="A0AAD5QC75"/>
<dbReference type="EMBL" id="JAKCXM010000070">
    <property type="protein sequence ID" value="KAJ0404039.1"/>
    <property type="molecule type" value="Genomic_DNA"/>
</dbReference>
<comment type="caution">
    <text evidence="2">The sequence shown here is derived from an EMBL/GenBank/DDBJ whole genome shotgun (WGS) entry which is preliminary data.</text>
</comment>
<dbReference type="PROSITE" id="PS50004">
    <property type="entry name" value="C2"/>
    <property type="match status" value="1"/>
</dbReference>
<protein>
    <recommendedName>
        <fullName evidence="1">C2 domain-containing protein</fullName>
    </recommendedName>
</protein>
<keyword evidence="3" id="KW-1185">Reference proteome</keyword>
<feature type="domain" description="C2" evidence="1">
    <location>
        <begin position="1"/>
        <end position="110"/>
    </location>
</feature>
<reference evidence="2" key="1">
    <citation type="submission" date="2021-12" db="EMBL/GenBank/DDBJ databases">
        <title>Prjna785345.</title>
        <authorList>
            <person name="Rujirawat T."/>
            <person name="Krajaejun T."/>
        </authorList>
    </citation>
    <scope>NUCLEOTIDE SEQUENCE</scope>
    <source>
        <strain evidence="2">Pi057C3</strain>
    </source>
</reference>